<dbReference type="GeneID" id="19417505"/>
<gene>
    <name evidence="2" type="ORF">TRAVEDRAFT_54704</name>
</gene>
<feature type="non-terminal residue" evidence="2">
    <location>
        <position position="228"/>
    </location>
</feature>
<keyword evidence="3" id="KW-1185">Reference proteome</keyword>
<dbReference type="PANTHER" id="PTHR33112:SF16">
    <property type="entry name" value="HETEROKARYON INCOMPATIBILITY DOMAIN-CONTAINING PROTEIN"/>
    <property type="match status" value="1"/>
</dbReference>
<evidence type="ECO:0000313" key="2">
    <source>
        <dbReference type="EMBL" id="EIW51273.1"/>
    </source>
</evidence>
<evidence type="ECO:0000259" key="1">
    <source>
        <dbReference type="Pfam" id="PF06985"/>
    </source>
</evidence>
<sequence length="228" mass="24889">MPSASPVKIIVGIKPPSNEVSPPHAQELAVCANGLLRFEGYLYTSTKDPAAGCVVARSRVLDIGSPHALALAKDCVDECARGHARCRALLASHESDALLPTRLIDCSDPSRPRLAPTDGLRGKYCALSYVWGEPQPHSTLTSNVHVYTAGINPANLPQTIRDAIYVTHELGMQYLWADTLCIIQDSGQDKRRELARMHRIYRDAHLTIIASDARKVSEGFLQDRPDAA</sequence>
<name>R7S649_TRAVS</name>
<dbReference type="AlphaFoldDB" id="R7S649"/>
<reference evidence="3" key="1">
    <citation type="journal article" date="2012" name="Science">
        <title>The Paleozoic origin of enzymatic lignin decomposition reconstructed from 31 fungal genomes.</title>
        <authorList>
            <person name="Floudas D."/>
            <person name="Binder M."/>
            <person name="Riley R."/>
            <person name="Barry K."/>
            <person name="Blanchette R.A."/>
            <person name="Henrissat B."/>
            <person name="Martinez A.T."/>
            <person name="Otillar R."/>
            <person name="Spatafora J.W."/>
            <person name="Yadav J.S."/>
            <person name="Aerts A."/>
            <person name="Benoit I."/>
            <person name="Boyd A."/>
            <person name="Carlson A."/>
            <person name="Copeland A."/>
            <person name="Coutinho P.M."/>
            <person name="de Vries R.P."/>
            <person name="Ferreira P."/>
            <person name="Findley K."/>
            <person name="Foster B."/>
            <person name="Gaskell J."/>
            <person name="Glotzer D."/>
            <person name="Gorecki P."/>
            <person name="Heitman J."/>
            <person name="Hesse C."/>
            <person name="Hori C."/>
            <person name="Igarashi K."/>
            <person name="Jurgens J.A."/>
            <person name="Kallen N."/>
            <person name="Kersten P."/>
            <person name="Kohler A."/>
            <person name="Kuees U."/>
            <person name="Kumar T.K.A."/>
            <person name="Kuo A."/>
            <person name="LaButti K."/>
            <person name="Larrondo L.F."/>
            <person name="Lindquist E."/>
            <person name="Ling A."/>
            <person name="Lombard V."/>
            <person name="Lucas S."/>
            <person name="Lundell T."/>
            <person name="Martin R."/>
            <person name="McLaughlin D.J."/>
            <person name="Morgenstern I."/>
            <person name="Morin E."/>
            <person name="Murat C."/>
            <person name="Nagy L.G."/>
            <person name="Nolan M."/>
            <person name="Ohm R.A."/>
            <person name="Patyshakuliyeva A."/>
            <person name="Rokas A."/>
            <person name="Ruiz-Duenas F.J."/>
            <person name="Sabat G."/>
            <person name="Salamov A."/>
            <person name="Samejima M."/>
            <person name="Schmutz J."/>
            <person name="Slot J.C."/>
            <person name="St John F."/>
            <person name="Stenlid J."/>
            <person name="Sun H."/>
            <person name="Sun S."/>
            <person name="Syed K."/>
            <person name="Tsang A."/>
            <person name="Wiebenga A."/>
            <person name="Young D."/>
            <person name="Pisabarro A."/>
            <person name="Eastwood D.C."/>
            <person name="Martin F."/>
            <person name="Cullen D."/>
            <person name="Grigoriev I.V."/>
            <person name="Hibbett D.S."/>
        </authorList>
    </citation>
    <scope>NUCLEOTIDE SEQUENCE [LARGE SCALE GENOMIC DNA]</scope>
    <source>
        <strain evidence="3">FP-101664</strain>
    </source>
</reference>
<dbReference type="RefSeq" id="XP_008045841.1">
    <property type="nucleotide sequence ID" value="XM_008047650.1"/>
</dbReference>
<proteinExistence type="predicted"/>
<dbReference type="Proteomes" id="UP000054317">
    <property type="component" value="Unassembled WGS sequence"/>
</dbReference>
<organism evidence="2 3">
    <name type="scientific">Trametes versicolor (strain FP-101664)</name>
    <name type="common">White-rot fungus</name>
    <name type="synonym">Coriolus versicolor</name>
    <dbReference type="NCBI Taxonomy" id="717944"/>
    <lineage>
        <taxon>Eukaryota</taxon>
        <taxon>Fungi</taxon>
        <taxon>Dikarya</taxon>
        <taxon>Basidiomycota</taxon>
        <taxon>Agaricomycotina</taxon>
        <taxon>Agaricomycetes</taxon>
        <taxon>Polyporales</taxon>
        <taxon>Polyporaceae</taxon>
        <taxon>Trametes</taxon>
    </lineage>
</organism>
<dbReference type="EMBL" id="JH711888">
    <property type="protein sequence ID" value="EIW51273.1"/>
    <property type="molecule type" value="Genomic_DNA"/>
</dbReference>
<protein>
    <submittedName>
        <fullName evidence="2">HET-domain-containing protein</fullName>
    </submittedName>
</protein>
<dbReference type="OrthoDB" id="5125733at2759"/>
<dbReference type="Pfam" id="PF06985">
    <property type="entry name" value="HET"/>
    <property type="match status" value="1"/>
</dbReference>
<accession>R7S649</accession>
<dbReference type="PANTHER" id="PTHR33112">
    <property type="entry name" value="DOMAIN PROTEIN, PUTATIVE-RELATED"/>
    <property type="match status" value="1"/>
</dbReference>
<dbReference type="OMA" id="RSWINEC"/>
<evidence type="ECO:0000313" key="3">
    <source>
        <dbReference type="Proteomes" id="UP000054317"/>
    </source>
</evidence>
<feature type="domain" description="Heterokaryon incompatibility" evidence="1">
    <location>
        <begin position="124"/>
        <end position="222"/>
    </location>
</feature>
<dbReference type="KEGG" id="tvs:TRAVEDRAFT_54704"/>
<dbReference type="InterPro" id="IPR010730">
    <property type="entry name" value="HET"/>
</dbReference>